<proteinExistence type="predicted"/>
<protein>
    <submittedName>
        <fullName evidence="1">Uncharacterized protein</fullName>
    </submittedName>
</protein>
<reference evidence="1 2" key="1">
    <citation type="submission" date="2011-02" db="EMBL/GenBank/DDBJ databases">
        <authorList>
            <person name="Muzny D."/>
            <person name="Qin X."/>
            <person name="Deng J."/>
            <person name="Jiang H."/>
            <person name="Liu Y."/>
            <person name="Qu J."/>
            <person name="Song X.-Z."/>
            <person name="Zhang L."/>
            <person name="Thornton R."/>
            <person name="Coyle M."/>
            <person name="Francisco L."/>
            <person name="Jackson L."/>
            <person name="Javaid M."/>
            <person name="Korchina V."/>
            <person name="Kovar C."/>
            <person name="Mata R."/>
            <person name="Mathew T."/>
            <person name="Ngo R."/>
            <person name="Nguyen L."/>
            <person name="Nguyen N."/>
            <person name="Okwuonu G."/>
            <person name="Ongeri F."/>
            <person name="Pham C."/>
            <person name="Simmons D."/>
            <person name="Wilczek-Boney K."/>
            <person name="Hale W."/>
            <person name="Jakkamsetti A."/>
            <person name="Pham P."/>
            <person name="Ruth R."/>
            <person name="San Lucas F."/>
            <person name="Warren J."/>
            <person name="Zhang J."/>
            <person name="Zhao Z."/>
            <person name="Zhou C."/>
            <person name="Zhu D."/>
            <person name="Lee S."/>
            <person name="Bess C."/>
            <person name="Blankenburg K."/>
            <person name="Forbes L."/>
            <person name="Fu Q."/>
            <person name="Gubbala S."/>
            <person name="Hirani K."/>
            <person name="Jayaseelan J.C."/>
            <person name="Lara F."/>
            <person name="Munidasa M."/>
            <person name="Palculict T."/>
            <person name="Patil S."/>
            <person name="Pu L.-L."/>
            <person name="Saada N."/>
            <person name="Tang L."/>
            <person name="Weissenberger G."/>
            <person name="Zhu Y."/>
            <person name="Hemphill L."/>
            <person name="Shang Y."/>
            <person name="Youmans B."/>
            <person name="Ayvaz T."/>
            <person name="Ross M."/>
            <person name="Santibanez J."/>
            <person name="Aqrawi P."/>
            <person name="Gross S."/>
            <person name="Joshi V."/>
            <person name="Fowler G."/>
            <person name="Nazareth L."/>
            <person name="Reid J."/>
            <person name="Worley K."/>
            <person name="Petrosino J."/>
            <person name="Highlander S."/>
            <person name="Gibbs R."/>
        </authorList>
    </citation>
    <scope>NUCLEOTIDE SEQUENCE [LARGE SCALE GENOMIC DNA]</scope>
    <source>
        <strain evidence="1 2">ATCC BAA-1200</strain>
    </source>
</reference>
<organism evidence="1 2">
    <name type="scientific">Neisseria bacilliformis ATCC BAA-1200</name>
    <dbReference type="NCBI Taxonomy" id="888742"/>
    <lineage>
        <taxon>Bacteria</taxon>
        <taxon>Pseudomonadati</taxon>
        <taxon>Pseudomonadota</taxon>
        <taxon>Betaproteobacteria</taxon>
        <taxon>Neisseriales</taxon>
        <taxon>Neisseriaceae</taxon>
        <taxon>Neisseria</taxon>
    </lineage>
</organism>
<evidence type="ECO:0000313" key="1">
    <source>
        <dbReference type="EMBL" id="EGF11475.1"/>
    </source>
</evidence>
<evidence type="ECO:0000313" key="2">
    <source>
        <dbReference type="Proteomes" id="UP000004105"/>
    </source>
</evidence>
<dbReference type="EMBL" id="AFAY01000015">
    <property type="protein sequence ID" value="EGF11475.1"/>
    <property type="molecule type" value="Genomic_DNA"/>
</dbReference>
<comment type="caution">
    <text evidence="1">The sequence shown here is derived from an EMBL/GenBank/DDBJ whole genome shotgun (WGS) entry which is preliminary data.</text>
</comment>
<name>F2BAR3_9NEIS</name>
<sequence length="80" mass="8761">MWRKLRTRFRIGGEVVGRILVSDVFPQGKFRCAECRIQVSDLRLLQGGGGRLKTGKTQCESSLKTSSPFAGCFALTIAAV</sequence>
<dbReference type="HOGENOM" id="CLU_2586041_0_0_4"/>
<accession>F2BAR3</accession>
<dbReference type="AlphaFoldDB" id="F2BAR3"/>
<dbReference type="Proteomes" id="UP000004105">
    <property type="component" value="Unassembled WGS sequence"/>
</dbReference>
<keyword evidence="2" id="KW-1185">Reference proteome</keyword>
<gene>
    <name evidence="1" type="ORF">HMPREF9123_0817</name>
</gene>